<protein>
    <submittedName>
        <fullName evidence="3">Uncharacterized protein</fullName>
    </submittedName>
</protein>
<dbReference type="Proteomes" id="UP000694426">
    <property type="component" value="Unplaced"/>
</dbReference>
<name>A0A8B9BC88_9AVES</name>
<dbReference type="Ensembl" id="ENSABRT00000002934.1">
    <property type="protein sequence ID" value="ENSABRP00000001983.1"/>
    <property type="gene ID" value="ENSABRG00000001968.1"/>
</dbReference>
<evidence type="ECO:0000313" key="4">
    <source>
        <dbReference type="Proteomes" id="UP000694426"/>
    </source>
</evidence>
<feature type="transmembrane region" description="Helical" evidence="2">
    <location>
        <begin position="198"/>
        <end position="218"/>
    </location>
</feature>
<sequence length="222" mass="24238">GSSKAWRRGLWGPHRALGAGVRIARHPLPPEGRWLRDPHRNPLGSPQEPFGVPIGALWGSCGPGPQYLVEPAITRTGKYVPPGTHIRGPPKINTTVTPGQDPNTSLLPWPCGGPRDQKERGMGGGLTRGTASCKVEKNPSWCCLCPQAHVMPTLWPTEGGVELGAVLGDQQSLHVPSEIYCQSGSHFNPIMRCNKLNLLLFIFCFYMHTTFTLLQLILHATF</sequence>
<evidence type="ECO:0000256" key="1">
    <source>
        <dbReference type="SAM" id="MobiDB-lite"/>
    </source>
</evidence>
<keyword evidence="2" id="KW-1133">Transmembrane helix</keyword>
<proteinExistence type="predicted"/>
<reference evidence="3" key="2">
    <citation type="submission" date="2025-09" db="UniProtKB">
        <authorList>
            <consortium name="Ensembl"/>
        </authorList>
    </citation>
    <scope>IDENTIFICATION</scope>
</reference>
<keyword evidence="4" id="KW-1185">Reference proteome</keyword>
<feature type="compositionally biased region" description="Polar residues" evidence="1">
    <location>
        <begin position="92"/>
        <end position="106"/>
    </location>
</feature>
<keyword evidence="2" id="KW-0812">Transmembrane</keyword>
<evidence type="ECO:0000313" key="3">
    <source>
        <dbReference type="Ensembl" id="ENSABRP00000001983.1"/>
    </source>
</evidence>
<evidence type="ECO:0000256" key="2">
    <source>
        <dbReference type="SAM" id="Phobius"/>
    </source>
</evidence>
<reference evidence="3" key="1">
    <citation type="submission" date="2025-08" db="UniProtKB">
        <authorList>
            <consortium name="Ensembl"/>
        </authorList>
    </citation>
    <scope>IDENTIFICATION</scope>
</reference>
<dbReference type="AlphaFoldDB" id="A0A8B9BC88"/>
<accession>A0A8B9BC88</accession>
<keyword evidence="2" id="KW-0472">Membrane</keyword>
<organism evidence="3 4">
    <name type="scientific">Anser brachyrhynchus</name>
    <name type="common">Pink-footed goose</name>
    <dbReference type="NCBI Taxonomy" id="132585"/>
    <lineage>
        <taxon>Eukaryota</taxon>
        <taxon>Metazoa</taxon>
        <taxon>Chordata</taxon>
        <taxon>Craniata</taxon>
        <taxon>Vertebrata</taxon>
        <taxon>Euteleostomi</taxon>
        <taxon>Archelosauria</taxon>
        <taxon>Archosauria</taxon>
        <taxon>Dinosauria</taxon>
        <taxon>Saurischia</taxon>
        <taxon>Theropoda</taxon>
        <taxon>Coelurosauria</taxon>
        <taxon>Aves</taxon>
        <taxon>Neognathae</taxon>
        <taxon>Galloanserae</taxon>
        <taxon>Anseriformes</taxon>
        <taxon>Anatidae</taxon>
        <taxon>Anserinae</taxon>
        <taxon>Anser</taxon>
    </lineage>
</organism>
<feature type="region of interest" description="Disordered" evidence="1">
    <location>
        <begin position="82"/>
        <end position="124"/>
    </location>
</feature>